<keyword evidence="23" id="KW-1185">Reference proteome</keyword>
<evidence type="ECO:0000256" key="3">
    <source>
        <dbReference type="ARBA" id="ARBA00022721"/>
    </source>
</evidence>
<name>A0A2A9PDJ7_OPHUN</name>
<dbReference type="PANTHER" id="PTHR14950">
    <property type="entry name" value="DICER-RELATED"/>
    <property type="match status" value="1"/>
</dbReference>
<dbReference type="CDD" id="cd18034">
    <property type="entry name" value="DEXHc_dicer"/>
    <property type="match status" value="1"/>
</dbReference>
<feature type="domain" description="Helicase ATP-binding" evidence="19">
    <location>
        <begin position="65"/>
        <end position="242"/>
    </location>
</feature>
<comment type="cofactor">
    <cofactor evidence="2">
        <name>Mg(2+)</name>
        <dbReference type="ChEBI" id="CHEBI:18420"/>
    </cofactor>
</comment>
<dbReference type="SMART" id="SM00535">
    <property type="entry name" value="RIBOc"/>
    <property type="match status" value="2"/>
</dbReference>
<dbReference type="SUPFAM" id="SSF52540">
    <property type="entry name" value="P-loop containing nucleoside triphosphate hydrolases"/>
    <property type="match status" value="1"/>
</dbReference>
<reference evidence="22 23" key="2">
    <citation type="journal article" date="2017" name="Sci. Rep.">
        <title>Ant-infecting Ophiocordyceps genomes reveal a high diversity of potential behavioral manipulation genes and a possible major role for enterotoxins.</title>
        <authorList>
            <person name="de Bekker C."/>
            <person name="Ohm R.A."/>
            <person name="Evans H.C."/>
            <person name="Brachmann A."/>
            <person name="Hughes D.P."/>
        </authorList>
    </citation>
    <scope>NUCLEOTIDE SEQUENCE [LARGE SCALE GENOMIC DNA]</scope>
    <source>
        <strain evidence="22 23">SC16a</strain>
    </source>
</reference>
<evidence type="ECO:0000259" key="18">
    <source>
        <dbReference type="PROSITE" id="PS50142"/>
    </source>
</evidence>
<evidence type="ECO:0008006" key="24">
    <source>
        <dbReference type="Google" id="ProtNLM"/>
    </source>
</evidence>
<dbReference type="InterPro" id="IPR001650">
    <property type="entry name" value="Helicase_C-like"/>
</dbReference>
<dbReference type="EMBL" id="LAZP02000236">
    <property type="protein sequence ID" value="PFH58992.1"/>
    <property type="molecule type" value="Genomic_DNA"/>
</dbReference>
<evidence type="ECO:0000256" key="16">
    <source>
        <dbReference type="SAM" id="MobiDB-lite"/>
    </source>
</evidence>
<evidence type="ECO:0000259" key="17">
    <source>
        <dbReference type="PROSITE" id="PS50137"/>
    </source>
</evidence>
<dbReference type="GO" id="GO:0005524">
    <property type="term" value="F:ATP binding"/>
    <property type="evidence" value="ECO:0007669"/>
    <property type="project" value="UniProtKB-KW"/>
</dbReference>
<dbReference type="Gene3D" id="3.30.160.380">
    <property type="entry name" value="Dicer dimerisation domain"/>
    <property type="match status" value="1"/>
</dbReference>
<dbReference type="GO" id="GO:0004386">
    <property type="term" value="F:helicase activity"/>
    <property type="evidence" value="ECO:0007669"/>
    <property type="project" value="UniProtKB-KW"/>
</dbReference>
<keyword evidence="12" id="KW-0051">Antiviral defense</keyword>
<evidence type="ECO:0000256" key="8">
    <source>
        <dbReference type="ARBA" id="ARBA00022806"/>
    </source>
</evidence>
<keyword evidence="13" id="KW-0464">Manganese</keyword>
<evidence type="ECO:0000256" key="4">
    <source>
        <dbReference type="ARBA" id="ARBA00022723"/>
    </source>
</evidence>
<dbReference type="Pfam" id="PF00271">
    <property type="entry name" value="Helicase_C"/>
    <property type="match status" value="1"/>
</dbReference>
<dbReference type="OrthoDB" id="416741at2759"/>
<dbReference type="GO" id="GO:0050688">
    <property type="term" value="P:regulation of defense response to virus"/>
    <property type="evidence" value="ECO:0007669"/>
    <property type="project" value="UniProtKB-KW"/>
</dbReference>
<keyword evidence="9" id="KW-0067">ATP-binding</keyword>
<organism evidence="22 23">
    <name type="scientific">Ophiocordyceps unilateralis</name>
    <name type="common">Zombie-ant fungus</name>
    <name type="synonym">Torrubia unilateralis</name>
    <dbReference type="NCBI Taxonomy" id="268505"/>
    <lineage>
        <taxon>Eukaryota</taxon>
        <taxon>Fungi</taxon>
        <taxon>Dikarya</taxon>
        <taxon>Ascomycota</taxon>
        <taxon>Pezizomycotina</taxon>
        <taxon>Sordariomycetes</taxon>
        <taxon>Hypocreomycetidae</taxon>
        <taxon>Hypocreales</taxon>
        <taxon>Ophiocordycipitaceae</taxon>
        <taxon>Ophiocordyceps</taxon>
    </lineage>
</organism>
<evidence type="ECO:0000256" key="10">
    <source>
        <dbReference type="ARBA" id="ARBA00022842"/>
    </source>
</evidence>
<dbReference type="GO" id="GO:0051607">
    <property type="term" value="P:defense response to virus"/>
    <property type="evidence" value="ECO:0007669"/>
    <property type="project" value="UniProtKB-KW"/>
</dbReference>
<dbReference type="InterPro" id="IPR011545">
    <property type="entry name" value="DEAD/DEAH_box_helicase_dom"/>
</dbReference>
<dbReference type="Gene3D" id="1.10.1520.10">
    <property type="entry name" value="Ribonuclease III domain"/>
    <property type="match status" value="2"/>
</dbReference>
<dbReference type="Gene3D" id="3.40.50.300">
    <property type="entry name" value="P-loop containing nucleotide triphosphate hydrolases"/>
    <property type="match status" value="2"/>
</dbReference>
<keyword evidence="11 15" id="KW-0694">RNA-binding</keyword>
<evidence type="ECO:0000313" key="23">
    <source>
        <dbReference type="Proteomes" id="UP000037136"/>
    </source>
</evidence>
<dbReference type="SMART" id="SM00487">
    <property type="entry name" value="DEXDc"/>
    <property type="match status" value="1"/>
</dbReference>
<keyword evidence="6" id="KW-0547">Nucleotide-binding</keyword>
<dbReference type="InterPro" id="IPR036389">
    <property type="entry name" value="RNase_III_sf"/>
</dbReference>
<dbReference type="GO" id="GO:0005634">
    <property type="term" value="C:nucleus"/>
    <property type="evidence" value="ECO:0007669"/>
    <property type="project" value="TreeGrafter"/>
</dbReference>
<evidence type="ECO:0000313" key="22">
    <source>
        <dbReference type="EMBL" id="PFH58992.1"/>
    </source>
</evidence>
<dbReference type="SUPFAM" id="SSF54768">
    <property type="entry name" value="dsRNA-binding domain-like"/>
    <property type="match status" value="1"/>
</dbReference>
<dbReference type="SUPFAM" id="SSF69065">
    <property type="entry name" value="RNase III domain-like"/>
    <property type="match status" value="2"/>
</dbReference>
<dbReference type="InterPro" id="IPR000999">
    <property type="entry name" value="RNase_III_dom"/>
</dbReference>
<dbReference type="InterPro" id="IPR014720">
    <property type="entry name" value="dsRBD_dom"/>
</dbReference>
<protein>
    <recommendedName>
        <fullName evidence="24">Dicer-like protein 2</fullName>
    </recommendedName>
</protein>
<dbReference type="GO" id="GO:0004525">
    <property type="term" value="F:ribonuclease III activity"/>
    <property type="evidence" value="ECO:0007669"/>
    <property type="project" value="InterPro"/>
</dbReference>
<proteinExistence type="inferred from homology"/>
<dbReference type="PROSITE" id="PS00517">
    <property type="entry name" value="RNASE_3_1"/>
    <property type="match status" value="2"/>
</dbReference>
<dbReference type="InterPro" id="IPR005034">
    <property type="entry name" value="Dicer_dimerisation"/>
</dbReference>
<evidence type="ECO:0000256" key="11">
    <source>
        <dbReference type="ARBA" id="ARBA00022884"/>
    </source>
</evidence>
<sequence>MSLVTPFDGSSDDDDEFFDGRLSPVSTADSEADGIVIVSEAARDVSAAQASAAQAISPRAYQLEMLERSLKGNVIVVMDTGSGKTQVAVMRINIELERASPDKIIWFLATTVSLCEQQFNVIRLQVISVRVKLLTGNDNVETWNKSTWEEALDGTRIIVTTYQVLLDALNNAFVRMDQLSLIIFDEAHNCVGKHPGSKLMKNFYHGRRERGGTLPSVLGLTATPTFNSTPDAVKTLEATLGGPCVTPTLHRETLLSHVKKPTVCIAAFTVSLPLQLTRSMQSLRNAYAELDIHQDPYVLHLVAQPDDKNRRALEKALRTQETYSRDQIKRLCIRCEKILEQLGPWAADTYLWKASKLYQEHLDQMDDHLTDHLFIAERRYVAAFLGRVVPERPPPKPQDQDDISDKAYVLLQQLMLVEGQVVGIIFAKERATVVMLCEFLESCPAIMSRYRIGSMVGSSANLSRSRCLFEFPGTTEQDGLEEFRAGTLNLLVATSVLEEGIDVPACNLVVCFDLPDNHKGFVQRRGRARMHESKLLLLTELSFDASRSLEALECDVNQAFEDDRREIALQLTEDLEPDGEGYFEVQETGAVLDYDNAKQRLGHICNVLSRGEYIDSRPDYILHRHDNTSPTQWSATVLLPSVVPEELRRVDGKSTWLSERNATKEAAFEAYLALYQAGFVNEHLLPFRLNLVPAGETRAAKVDVESSFDPWYHVAESWQSRQEKWLYPLIYEDENRVRSEYEILLPLQVEHFRPMELLLSFGASCQVLFGAAKPVSACHAAALSDHTSTLLAAAFSHRWQVDDRPQVARFQVVGEHISRAQIGSARFDAKNEKHTSGLYLVRDARGAPFRYLGSVPTKPPIELVQHPFPDYHLAPADVPYVMLDKLTKRMDLLSRLHTDPLNVEMEARKPYRWVIPLANALIDEIPMRHAHFGLMIPSIVHELEVMITTKQLATTKLQSVAITDLSLIREARSARCACGPVNYERLEFLGDSILKYCTSVQAAADKPTWPEGYLSEYRDSLVSNSRLCRATLESGLAKFILTRQFASKKWRPLYLDHFAGRSREQTEDARMMSTKTLADVVESLIGASYVDGGLPRAMSCISTFLTECEWHQVDRNRERLFELARGQDSLPPVLEPLERLVGYSFRKKALLIEAMTHGSYALDSGRRSYERLEFLGDAVLDNIIVTTLFSADPPLPHHQMHLLKTAMVNGDFLAFVVMENSPGECEDTVTGGKEALGPIWKYMRHGSYQLGSEQSSMKTRHEALRTKIREAMLEGRRYPWALLARLQAKKFVSDLFEALLGAIWLDSGSTDACRTMIARFGILSYLEFLLMNKTDVRHPKLELGQWAGRQKVKYEVDIAGDDSNKCRYICRVLVGDTVVGTVEDGLSPEEAQTRAADEFMRRIWAEREELDSGLEVNMSDDTL</sequence>
<evidence type="ECO:0000256" key="9">
    <source>
        <dbReference type="ARBA" id="ARBA00022840"/>
    </source>
</evidence>
<dbReference type="InterPro" id="IPR014001">
    <property type="entry name" value="Helicase_ATP-bd"/>
</dbReference>
<evidence type="ECO:0000256" key="13">
    <source>
        <dbReference type="ARBA" id="ARBA00023211"/>
    </source>
</evidence>
<dbReference type="InterPro" id="IPR027417">
    <property type="entry name" value="P-loop_NTPase"/>
</dbReference>
<evidence type="ECO:0000256" key="15">
    <source>
        <dbReference type="PROSITE-ProRule" id="PRU00657"/>
    </source>
</evidence>
<dbReference type="PROSITE" id="PS51194">
    <property type="entry name" value="HELICASE_CTER"/>
    <property type="match status" value="1"/>
</dbReference>
<evidence type="ECO:0000256" key="12">
    <source>
        <dbReference type="ARBA" id="ARBA00023118"/>
    </source>
</evidence>
<evidence type="ECO:0000259" key="19">
    <source>
        <dbReference type="PROSITE" id="PS51192"/>
    </source>
</evidence>
<dbReference type="CDD" id="cd00593">
    <property type="entry name" value="RIBOc"/>
    <property type="match status" value="2"/>
</dbReference>
<dbReference type="PROSITE" id="PS51327">
    <property type="entry name" value="DICER_DSRBF"/>
    <property type="match status" value="1"/>
</dbReference>
<feature type="domain" description="RNase III" evidence="18">
    <location>
        <begin position="936"/>
        <end position="1093"/>
    </location>
</feature>
<keyword evidence="10" id="KW-0460">Magnesium</keyword>
<feature type="domain" description="Dicer dsRNA-binding fold" evidence="21">
    <location>
        <begin position="597"/>
        <end position="694"/>
    </location>
</feature>
<dbReference type="GO" id="GO:0030422">
    <property type="term" value="P:siRNA processing"/>
    <property type="evidence" value="ECO:0007669"/>
    <property type="project" value="TreeGrafter"/>
</dbReference>
<dbReference type="PANTHER" id="PTHR14950:SF37">
    <property type="entry name" value="ENDORIBONUCLEASE DICER"/>
    <property type="match status" value="1"/>
</dbReference>
<evidence type="ECO:0000256" key="6">
    <source>
        <dbReference type="ARBA" id="ARBA00022741"/>
    </source>
</evidence>
<comment type="cofactor">
    <cofactor evidence="1">
        <name>Mn(2+)</name>
        <dbReference type="ChEBI" id="CHEBI:29035"/>
    </cofactor>
</comment>
<dbReference type="PROSITE" id="PS51192">
    <property type="entry name" value="HELICASE_ATP_BIND_1"/>
    <property type="match status" value="1"/>
</dbReference>
<dbReference type="GO" id="GO:0005737">
    <property type="term" value="C:cytoplasm"/>
    <property type="evidence" value="ECO:0007669"/>
    <property type="project" value="TreeGrafter"/>
</dbReference>
<feature type="domain" description="RNase III" evidence="18">
    <location>
        <begin position="1134"/>
        <end position="1308"/>
    </location>
</feature>
<evidence type="ECO:0000256" key="2">
    <source>
        <dbReference type="ARBA" id="ARBA00001946"/>
    </source>
</evidence>
<keyword evidence="8" id="KW-0347">Helicase</keyword>
<dbReference type="GO" id="GO:0003723">
    <property type="term" value="F:RNA binding"/>
    <property type="evidence" value="ECO:0007669"/>
    <property type="project" value="UniProtKB-UniRule"/>
</dbReference>
<dbReference type="PROSITE" id="PS50137">
    <property type="entry name" value="DS_RBD"/>
    <property type="match status" value="1"/>
</dbReference>
<accession>A0A2A9PDJ7</accession>
<dbReference type="Pfam" id="PF00636">
    <property type="entry name" value="Ribonuclease_3"/>
    <property type="match status" value="2"/>
</dbReference>
<gene>
    <name evidence="22" type="ORF">XA68_12944</name>
</gene>
<dbReference type="FunFam" id="1.10.1520.10:FF:000032">
    <property type="entry name" value="Dicer-like protein 2"/>
    <property type="match status" value="1"/>
</dbReference>
<dbReference type="Proteomes" id="UP000037136">
    <property type="component" value="Unassembled WGS sequence"/>
</dbReference>
<evidence type="ECO:0000256" key="5">
    <source>
        <dbReference type="ARBA" id="ARBA00022737"/>
    </source>
</evidence>
<dbReference type="GO" id="GO:0046872">
    <property type="term" value="F:metal ion binding"/>
    <property type="evidence" value="ECO:0007669"/>
    <property type="project" value="UniProtKB-KW"/>
</dbReference>
<evidence type="ECO:0000256" key="14">
    <source>
        <dbReference type="ARBA" id="ARBA00025403"/>
    </source>
</evidence>
<dbReference type="Pfam" id="PF03368">
    <property type="entry name" value="Dicer_dimer"/>
    <property type="match status" value="1"/>
</dbReference>
<dbReference type="InterPro" id="IPR038248">
    <property type="entry name" value="Dicer_dimer_sf"/>
</dbReference>
<comment type="caution">
    <text evidence="22">The sequence shown here is derived from an EMBL/GenBank/DDBJ whole genome shotgun (WGS) entry which is preliminary data.</text>
</comment>
<evidence type="ECO:0000259" key="21">
    <source>
        <dbReference type="PROSITE" id="PS51327"/>
    </source>
</evidence>
<evidence type="ECO:0000259" key="20">
    <source>
        <dbReference type="PROSITE" id="PS51194"/>
    </source>
</evidence>
<dbReference type="SMART" id="SM00490">
    <property type="entry name" value="HELICc"/>
    <property type="match status" value="1"/>
</dbReference>
<reference evidence="22 23" key="1">
    <citation type="journal article" date="2015" name="BMC Genomics">
        <title>Gene expression during zombie ant biting behavior reflects the complexity underlying fungal parasitic behavioral manipulation.</title>
        <authorList>
            <person name="de Bekker C."/>
            <person name="Ohm R.A."/>
            <person name="Loreto R.G."/>
            <person name="Sebastian A."/>
            <person name="Albert I."/>
            <person name="Merrow M."/>
            <person name="Brachmann A."/>
            <person name="Hughes D.P."/>
        </authorList>
    </citation>
    <scope>NUCLEOTIDE SEQUENCE [LARGE SCALE GENOMIC DNA]</scope>
    <source>
        <strain evidence="22 23">SC16a</strain>
    </source>
</reference>
<dbReference type="STRING" id="268505.A0A2A9PDJ7"/>
<dbReference type="PROSITE" id="PS50142">
    <property type="entry name" value="RNASE_3_2"/>
    <property type="match status" value="2"/>
</dbReference>
<feature type="domain" description="DRBM" evidence="17">
    <location>
        <begin position="1338"/>
        <end position="1405"/>
    </location>
</feature>
<keyword evidence="4" id="KW-0479">Metal-binding</keyword>
<feature type="domain" description="Helicase C-terminal" evidence="20">
    <location>
        <begin position="409"/>
        <end position="575"/>
    </location>
</feature>
<keyword evidence="5" id="KW-0677">Repeat</keyword>
<comment type="similarity">
    <text evidence="15">Belongs to the helicase family. Dicer subfamily.</text>
</comment>
<evidence type="ECO:0000256" key="7">
    <source>
        <dbReference type="ARBA" id="ARBA00022801"/>
    </source>
</evidence>
<comment type="function">
    <text evidence="14">Dicer-like endonuclease involved in cleaving double-stranded RNA in the RNA interference (RNAi) pathway. Produces 21 to 25 bp dsRNAs (siRNAs) which target the selective destruction of homologous RNAs leading to sequence-specific suppression of gene expression, called post-transcriptional gene silencing (PTGS). Part of a broad host defense response against viral infection and transposons.</text>
</comment>
<keyword evidence="3" id="KW-0930">Antiviral protein</keyword>
<evidence type="ECO:0000256" key="1">
    <source>
        <dbReference type="ARBA" id="ARBA00001936"/>
    </source>
</evidence>
<keyword evidence="7" id="KW-0378">Hydrolase</keyword>
<feature type="region of interest" description="Disordered" evidence="16">
    <location>
        <begin position="1"/>
        <end position="27"/>
    </location>
</feature>
<dbReference type="Pfam" id="PF00270">
    <property type="entry name" value="DEAD"/>
    <property type="match status" value="1"/>
</dbReference>